<accession>A0AAV9DS17</accession>
<dbReference type="Proteomes" id="UP001180020">
    <property type="component" value="Unassembled WGS sequence"/>
</dbReference>
<evidence type="ECO:0000256" key="4">
    <source>
        <dbReference type="PROSITE-ProRule" id="PRU00723"/>
    </source>
</evidence>
<evidence type="ECO:0000256" key="2">
    <source>
        <dbReference type="ARBA" id="ARBA00022771"/>
    </source>
</evidence>
<protein>
    <submittedName>
        <fullName evidence="8">Zinc finger CCCH domain-containing protein 13</fullName>
    </submittedName>
</protein>
<gene>
    <name evidence="8" type="ORF">QJS10_CPB11g01202</name>
</gene>
<feature type="domain" description="C3H1-type" evidence="7">
    <location>
        <begin position="7"/>
        <end position="33"/>
    </location>
</feature>
<keyword evidence="3 4" id="KW-0862">Zinc</keyword>
<dbReference type="EMBL" id="JAUJYO010000011">
    <property type="protein sequence ID" value="KAK1304032.1"/>
    <property type="molecule type" value="Genomic_DNA"/>
</dbReference>
<comment type="caution">
    <text evidence="8">The sequence shown here is derived from an EMBL/GenBank/DDBJ whole genome shotgun (WGS) entry which is preliminary data.</text>
</comment>
<feature type="region of interest" description="Disordered" evidence="6">
    <location>
        <begin position="374"/>
        <end position="427"/>
    </location>
</feature>
<feature type="region of interest" description="Disordered" evidence="6">
    <location>
        <begin position="53"/>
        <end position="85"/>
    </location>
</feature>
<evidence type="ECO:0000256" key="3">
    <source>
        <dbReference type="ARBA" id="ARBA00022833"/>
    </source>
</evidence>
<evidence type="ECO:0000256" key="1">
    <source>
        <dbReference type="ARBA" id="ARBA00022723"/>
    </source>
</evidence>
<dbReference type="SUPFAM" id="SSF90229">
    <property type="entry name" value="CCCH zinc finger"/>
    <property type="match status" value="1"/>
</dbReference>
<keyword evidence="5" id="KW-0175">Coiled coil</keyword>
<feature type="compositionally biased region" description="Basic and acidic residues" evidence="6">
    <location>
        <begin position="53"/>
        <end position="65"/>
    </location>
</feature>
<keyword evidence="2 4" id="KW-0863">Zinc-finger</keyword>
<dbReference type="PANTHER" id="PTHR38160:SF1">
    <property type="entry name" value="ZINC FINGER CCCH DOMAIN-CONTAINING PROTEIN 40"/>
    <property type="match status" value="1"/>
</dbReference>
<dbReference type="InterPro" id="IPR000571">
    <property type="entry name" value="Znf_CCCH"/>
</dbReference>
<proteinExistence type="predicted"/>
<dbReference type="InterPro" id="IPR045868">
    <property type="entry name" value="Znf_C3H13/40"/>
</dbReference>
<evidence type="ECO:0000256" key="5">
    <source>
        <dbReference type="SAM" id="Coils"/>
    </source>
</evidence>
<feature type="zinc finger region" description="C3H1-type" evidence="4">
    <location>
        <begin position="7"/>
        <end position="33"/>
    </location>
</feature>
<feature type="coiled-coil region" evidence="5">
    <location>
        <begin position="134"/>
        <end position="168"/>
    </location>
</feature>
<dbReference type="InterPro" id="IPR036855">
    <property type="entry name" value="Znf_CCCH_sf"/>
</dbReference>
<dbReference type="Gene3D" id="4.10.1000.10">
    <property type="entry name" value="Zinc finger, CCCH-type"/>
    <property type="match status" value="1"/>
</dbReference>
<reference evidence="8" key="1">
    <citation type="journal article" date="2023" name="Nat. Commun.">
        <title>Diploid and tetraploid genomes of Acorus and the evolution of monocots.</title>
        <authorList>
            <person name="Ma L."/>
            <person name="Liu K.W."/>
            <person name="Li Z."/>
            <person name="Hsiao Y.Y."/>
            <person name="Qi Y."/>
            <person name="Fu T."/>
            <person name="Tang G.D."/>
            <person name="Zhang D."/>
            <person name="Sun W.H."/>
            <person name="Liu D.K."/>
            <person name="Li Y."/>
            <person name="Chen G.Z."/>
            <person name="Liu X.D."/>
            <person name="Liao X.Y."/>
            <person name="Jiang Y.T."/>
            <person name="Yu X."/>
            <person name="Hao Y."/>
            <person name="Huang J."/>
            <person name="Zhao X.W."/>
            <person name="Ke S."/>
            <person name="Chen Y.Y."/>
            <person name="Wu W.L."/>
            <person name="Hsu J.L."/>
            <person name="Lin Y.F."/>
            <person name="Huang M.D."/>
            <person name="Li C.Y."/>
            <person name="Huang L."/>
            <person name="Wang Z.W."/>
            <person name="Zhao X."/>
            <person name="Zhong W.Y."/>
            <person name="Peng D.H."/>
            <person name="Ahmad S."/>
            <person name="Lan S."/>
            <person name="Zhang J.S."/>
            <person name="Tsai W.C."/>
            <person name="Van de Peer Y."/>
            <person name="Liu Z.J."/>
        </authorList>
    </citation>
    <scope>NUCLEOTIDE SEQUENCE</scope>
    <source>
        <strain evidence="8">CP</strain>
    </source>
</reference>
<keyword evidence="1 4" id="KW-0479">Metal-binding</keyword>
<evidence type="ECO:0000313" key="8">
    <source>
        <dbReference type="EMBL" id="KAK1304032.1"/>
    </source>
</evidence>
<sequence length="427" mass="49172">MVMERKLYKTKLCVLYRRGHCIRQSCSFAHGEAELRRFGGSFTGRRDYRTSDLRDKLDRGHSPHRSERHRNKQQVDGESDVSGSFKASDDVDYQIKEGKVSSHGDKFFLEEQLRQALLDIEMLDDHKCQLEVSLEEKAHEVGKLSSKIEELERQLSIEQEDCKRVMSKIKKFTKAHNRYLHVQEELKRQYRSQGRFQRLGDQFCSDSSKPIIYEEDSSVNIVSDEEPKNASRMNPKIELRNRVSPVKKRSWVNREASEEANSVKLHETKRSLVVTNIAHQSNNDSKTTRVPYTTLFRNSTNIGPADAKKRKHGRNRSPNIVHSNKASMLKDSDPGHLLPSTSMAAHAEDDILDNIEVKKLEAAEYASLENGTLDDRSRLPYLPPLPPRVPRKSYFQYQGDDEDVDVDEVDTETTDIDLNSEVDIDQI</sequence>
<evidence type="ECO:0000259" key="7">
    <source>
        <dbReference type="PROSITE" id="PS50103"/>
    </source>
</evidence>
<name>A0AAV9DS17_ACOCL</name>
<dbReference type="GO" id="GO:0008270">
    <property type="term" value="F:zinc ion binding"/>
    <property type="evidence" value="ECO:0007669"/>
    <property type="project" value="UniProtKB-KW"/>
</dbReference>
<dbReference type="AlphaFoldDB" id="A0AAV9DS17"/>
<evidence type="ECO:0000313" key="9">
    <source>
        <dbReference type="Proteomes" id="UP001180020"/>
    </source>
</evidence>
<dbReference type="PROSITE" id="PS50103">
    <property type="entry name" value="ZF_C3H1"/>
    <property type="match status" value="1"/>
</dbReference>
<organism evidence="8 9">
    <name type="scientific">Acorus calamus</name>
    <name type="common">Sweet flag</name>
    <dbReference type="NCBI Taxonomy" id="4465"/>
    <lineage>
        <taxon>Eukaryota</taxon>
        <taxon>Viridiplantae</taxon>
        <taxon>Streptophyta</taxon>
        <taxon>Embryophyta</taxon>
        <taxon>Tracheophyta</taxon>
        <taxon>Spermatophyta</taxon>
        <taxon>Magnoliopsida</taxon>
        <taxon>Liliopsida</taxon>
        <taxon>Acoraceae</taxon>
        <taxon>Acorus</taxon>
    </lineage>
</organism>
<feature type="compositionally biased region" description="Acidic residues" evidence="6">
    <location>
        <begin position="399"/>
        <end position="427"/>
    </location>
</feature>
<reference evidence="8" key="2">
    <citation type="submission" date="2023-06" db="EMBL/GenBank/DDBJ databases">
        <authorList>
            <person name="Ma L."/>
            <person name="Liu K.-W."/>
            <person name="Li Z."/>
            <person name="Hsiao Y.-Y."/>
            <person name="Qi Y."/>
            <person name="Fu T."/>
            <person name="Tang G."/>
            <person name="Zhang D."/>
            <person name="Sun W.-H."/>
            <person name="Liu D.-K."/>
            <person name="Li Y."/>
            <person name="Chen G.-Z."/>
            <person name="Liu X.-D."/>
            <person name="Liao X.-Y."/>
            <person name="Jiang Y.-T."/>
            <person name="Yu X."/>
            <person name="Hao Y."/>
            <person name="Huang J."/>
            <person name="Zhao X.-W."/>
            <person name="Ke S."/>
            <person name="Chen Y.-Y."/>
            <person name="Wu W.-L."/>
            <person name="Hsu J.-L."/>
            <person name="Lin Y.-F."/>
            <person name="Huang M.-D."/>
            <person name="Li C.-Y."/>
            <person name="Huang L."/>
            <person name="Wang Z.-W."/>
            <person name="Zhao X."/>
            <person name="Zhong W.-Y."/>
            <person name="Peng D.-H."/>
            <person name="Ahmad S."/>
            <person name="Lan S."/>
            <person name="Zhang J.-S."/>
            <person name="Tsai W.-C."/>
            <person name="Van De Peer Y."/>
            <person name="Liu Z.-J."/>
        </authorList>
    </citation>
    <scope>NUCLEOTIDE SEQUENCE</scope>
    <source>
        <strain evidence="8">CP</strain>
        <tissue evidence="8">Leaves</tissue>
    </source>
</reference>
<feature type="region of interest" description="Disordered" evidence="6">
    <location>
        <begin position="297"/>
        <end position="321"/>
    </location>
</feature>
<dbReference type="PANTHER" id="PTHR38160">
    <property type="entry name" value="ZINC FINGER CCCH DOMAIN-CONTAINING PROTEIN 40"/>
    <property type="match status" value="1"/>
</dbReference>
<evidence type="ECO:0000256" key="6">
    <source>
        <dbReference type="SAM" id="MobiDB-lite"/>
    </source>
</evidence>
<keyword evidence="9" id="KW-1185">Reference proteome</keyword>